<dbReference type="Gene3D" id="2.60.40.10">
    <property type="entry name" value="Immunoglobulins"/>
    <property type="match status" value="1"/>
</dbReference>
<dbReference type="CDD" id="cd00063">
    <property type="entry name" value="FN3"/>
    <property type="match status" value="1"/>
</dbReference>
<evidence type="ECO:0000256" key="2">
    <source>
        <dbReference type="ARBA" id="ARBA00022837"/>
    </source>
</evidence>
<keyword evidence="2" id="KW-0106">Calcium</keyword>
<dbReference type="SMART" id="SM00248">
    <property type="entry name" value="ANK"/>
    <property type="match status" value="3"/>
</dbReference>
<dbReference type="GO" id="GO:0005509">
    <property type="term" value="F:calcium ion binding"/>
    <property type="evidence" value="ECO:0007669"/>
    <property type="project" value="InterPro"/>
</dbReference>
<keyword evidence="3 4" id="KW-0040">ANK repeat</keyword>
<keyword evidence="8" id="KW-1185">Reference proteome</keyword>
<dbReference type="InterPro" id="IPR002048">
    <property type="entry name" value="EF_hand_dom"/>
</dbReference>
<keyword evidence="1" id="KW-0677">Repeat</keyword>
<dbReference type="InterPro" id="IPR036770">
    <property type="entry name" value="Ankyrin_rpt-contain_sf"/>
</dbReference>
<dbReference type="InterPro" id="IPR011992">
    <property type="entry name" value="EF-hand-dom_pair"/>
</dbReference>
<dbReference type="CDD" id="cd00051">
    <property type="entry name" value="EFh"/>
    <property type="match status" value="1"/>
</dbReference>
<dbReference type="SMART" id="SM00054">
    <property type="entry name" value="EFh"/>
    <property type="match status" value="2"/>
</dbReference>
<proteinExistence type="predicted"/>
<dbReference type="PROSITE" id="PS50853">
    <property type="entry name" value="FN3"/>
    <property type="match status" value="1"/>
</dbReference>
<name>A0A6G0WHE3_9STRA</name>
<dbReference type="InterPro" id="IPR013783">
    <property type="entry name" value="Ig-like_fold"/>
</dbReference>
<dbReference type="VEuPathDB" id="FungiDB:AeMF1_020952"/>
<dbReference type="GO" id="GO:0004842">
    <property type="term" value="F:ubiquitin-protein transferase activity"/>
    <property type="evidence" value="ECO:0007669"/>
    <property type="project" value="TreeGrafter"/>
</dbReference>
<feature type="domain" description="EF-hand" evidence="5">
    <location>
        <begin position="45"/>
        <end position="80"/>
    </location>
</feature>
<dbReference type="InterPro" id="IPR002110">
    <property type="entry name" value="Ankyrin_rpt"/>
</dbReference>
<dbReference type="Gene3D" id="1.10.238.10">
    <property type="entry name" value="EF-hand"/>
    <property type="match status" value="1"/>
</dbReference>
<protein>
    <submittedName>
        <fullName evidence="7">Uncharacterized protein</fullName>
    </submittedName>
</protein>
<dbReference type="EMBL" id="VJMJ01000213">
    <property type="protein sequence ID" value="KAF0726580.1"/>
    <property type="molecule type" value="Genomic_DNA"/>
</dbReference>
<dbReference type="GO" id="GO:0085020">
    <property type="term" value="P:protein K6-linked ubiquitination"/>
    <property type="evidence" value="ECO:0007669"/>
    <property type="project" value="TreeGrafter"/>
</dbReference>
<dbReference type="OrthoDB" id="26525at2759"/>
<dbReference type="SMART" id="SM00060">
    <property type="entry name" value="FN3"/>
    <property type="match status" value="1"/>
</dbReference>
<dbReference type="InterPro" id="IPR018247">
    <property type="entry name" value="EF_Hand_1_Ca_BS"/>
</dbReference>
<dbReference type="PROSITE" id="PS50297">
    <property type="entry name" value="ANK_REP_REGION"/>
    <property type="match status" value="2"/>
</dbReference>
<dbReference type="SUPFAM" id="SSF49265">
    <property type="entry name" value="Fibronectin type III"/>
    <property type="match status" value="1"/>
</dbReference>
<dbReference type="Pfam" id="PF00041">
    <property type="entry name" value="fn3"/>
    <property type="match status" value="1"/>
</dbReference>
<reference evidence="7 8" key="1">
    <citation type="submission" date="2019-07" db="EMBL/GenBank/DDBJ databases">
        <title>Genomics analysis of Aphanomyces spp. identifies a new class of oomycete effector associated with host adaptation.</title>
        <authorList>
            <person name="Gaulin E."/>
        </authorList>
    </citation>
    <scope>NUCLEOTIDE SEQUENCE [LARGE SCALE GENOMIC DNA]</scope>
    <source>
        <strain evidence="7 8">ATCC 201684</strain>
    </source>
</reference>
<dbReference type="InterPro" id="IPR036116">
    <property type="entry name" value="FN3_sf"/>
</dbReference>
<dbReference type="PROSITE" id="PS50088">
    <property type="entry name" value="ANK_REPEAT"/>
    <property type="match status" value="2"/>
</dbReference>
<dbReference type="Proteomes" id="UP000481153">
    <property type="component" value="Unassembled WGS sequence"/>
</dbReference>
<feature type="domain" description="EF-hand" evidence="5">
    <location>
        <begin position="9"/>
        <end position="44"/>
    </location>
</feature>
<organism evidence="7 8">
    <name type="scientific">Aphanomyces euteiches</name>
    <dbReference type="NCBI Taxonomy" id="100861"/>
    <lineage>
        <taxon>Eukaryota</taxon>
        <taxon>Sar</taxon>
        <taxon>Stramenopiles</taxon>
        <taxon>Oomycota</taxon>
        <taxon>Saprolegniomycetes</taxon>
        <taxon>Saprolegniales</taxon>
        <taxon>Verrucalvaceae</taxon>
        <taxon>Aphanomyces</taxon>
    </lineage>
</organism>
<evidence type="ECO:0000256" key="3">
    <source>
        <dbReference type="ARBA" id="ARBA00023043"/>
    </source>
</evidence>
<feature type="domain" description="Fibronectin type-III" evidence="6">
    <location>
        <begin position="237"/>
        <end position="333"/>
    </location>
</feature>
<comment type="caution">
    <text evidence="7">The sequence shown here is derived from an EMBL/GenBank/DDBJ whole genome shotgun (WGS) entry which is preliminary data.</text>
</comment>
<evidence type="ECO:0000256" key="4">
    <source>
        <dbReference type="PROSITE-ProRule" id="PRU00023"/>
    </source>
</evidence>
<accession>A0A6G0WHE3</accession>
<dbReference type="PROSITE" id="PS00018">
    <property type="entry name" value="EF_HAND_1"/>
    <property type="match status" value="2"/>
</dbReference>
<dbReference type="Gene3D" id="1.25.40.20">
    <property type="entry name" value="Ankyrin repeat-containing domain"/>
    <property type="match status" value="1"/>
</dbReference>
<evidence type="ECO:0000256" key="1">
    <source>
        <dbReference type="ARBA" id="ARBA00022737"/>
    </source>
</evidence>
<dbReference type="Pfam" id="PF12796">
    <property type="entry name" value="Ank_2"/>
    <property type="match status" value="1"/>
</dbReference>
<sequence length="335" mass="36802">MSDEKESASARETIRAAFKTFDADDSGRVDASELAELVSSLGGILTEGDLQSAMRILDKDGNGYIDYDEFERWWMNQSDDLDGDGNVGELEKSLHRIKKLGQQRFHVDIHTASWHGDIEVVNRLLQTNSEVVNERDTTEYGDMNTPLHYAAYQGHTNLCLLLMQARAKVDATNAFGCTPLFFAAQQDRIEIVQLLLQKGGANAKLRESEHHFSPVDVASSNAMLDIFRSHPGDKPSIPAPPKVSSISQKSIHLTWTQPSPKVTETLPISGYKLKITREGGNNVSTLKLVGPHPHASTIDKLRPDTSYSIQIAAVSLHGASDYSTALIVSTEQGTS</sequence>
<feature type="repeat" description="ANK" evidence="4">
    <location>
        <begin position="142"/>
        <end position="174"/>
    </location>
</feature>
<evidence type="ECO:0000259" key="6">
    <source>
        <dbReference type="PROSITE" id="PS50853"/>
    </source>
</evidence>
<dbReference type="PANTHER" id="PTHR24171:SF8">
    <property type="entry name" value="BRCA1-ASSOCIATED RING DOMAIN PROTEIN 1"/>
    <property type="match status" value="1"/>
</dbReference>
<gene>
    <name evidence="7" type="ORF">Ae201684_015204</name>
</gene>
<dbReference type="PANTHER" id="PTHR24171">
    <property type="entry name" value="ANKYRIN REPEAT DOMAIN-CONTAINING PROTEIN 39-RELATED"/>
    <property type="match status" value="1"/>
</dbReference>
<dbReference type="PROSITE" id="PS50222">
    <property type="entry name" value="EF_HAND_2"/>
    <property type="match status" value="2"/>
</dbReference>
<evidence type="ECO:0000313" key="8">
    <source>
        <dbReference type="Proteomes" id="UP000481153"/>
    </source>
</evidence>
<evidence type="ECO:0000313" key="7">
    <source>
        <dbReference type="EMBL" id="KAF0726580.1"/>
    </source>
</evidence>
<evidence type="ECO:0000259" key="5">
    <source>
        <dbReference type="PROSITE" id="PS50222"/>
    </source>
</evidence>
<dbReference type="AlphaFoldDB" id="A0A6G0WHE3"/>
<dbReference type="Pfam" id="PF13499">
    <property type="entry name" value="EF-hand_7"/>
    <property type="match status" value="1"/>
</dbReference>
<feature type="repeat" description="ANK" evidence="4">
    <location>
        <begin position="175"/>
        <end position="199"/>
    </location>
</feature>
<dbReference type="InterPro" id="IPR003961">
    <property type="entry name" value="FN3_dom"/>
</dbReference>
<dbReference type="SUPFAM" id="SSF48403">
    <property type="entry name" value="Ankyrin repeat"/>
    <property type="match status" value="1"/>
</dbReference>
<dbReference type="SUPFAM" id="SSF47473">
    <property type="entry name" value="EF-hand"/>
    <property type="match status" value="1"/>
</dbReference>